<evidence type="ECO:0000313" key="3">
    <source>
        <dbReference type="EMBL" id="CAB4767001.1"/>
    </source>
</evidence>
<dbReference type="InterPro" id="IPR008914">
    <property type="entry name" value="PEBP"/>
</dbReference>
<dbReference type="EMBL" id="CAEZZQ010000013">
    <property type="protein sequence ID" value="CAB4767001.1"/>
    <property type="molecule type" value="Genomic_DNA"/>
</dbReference>
<dbReference type="Gene3D" id="3.90.280.10">
    <property type="entry name" value="PEBP-like"/>
    <property type="match status" value="1"/>
</dbReference>
<evidence type="ECO:0000256" key="1">
    <source>
        <dbReference type="SAM" id="MobiDB-lite"/>
    </source>
</evidence>
<feature type="region of interest" description="Disordered" evidence="1">
    <location>
        <begin position="419"/>
        <end position="450"/>
    </location>
</feature>
<dbReference type="PANTHER" id="PTHR30289:SF1">
    <property type="entry name" value="PEBP (PHOSPHATIDYLETHANOLAMINE-BINDING PROTEIN) FAMILY PROTEIN"/>
    <property type="match status" value="1"/>
</dbReference>
<dbReference type="InterPro" id="IPR036610">
    <property type="entry name" value="PEBP-like_sf"/>
</dbReference>
<dbReference type="PANTHER" id="PTHR30289">
    <property type="entry name" value="UNCHARACTERIZED PROTEIN YBCL-RELATED"/>
    <property type="match status" value="1"/>
</dbReference>
<feature type="domain" description="YHYH" evidence="2">
    <location>
        <begin position="106"/>
        <end position="209"/>
    </location>
</feature>
<accession>A0A6J6V4B5</accession>
<dbReference type="SUPFAM" id="SSF49777">
    <property type="entry name" value="PEBP-like"/>
    <property type="match status" value="1"/>
</dbReference>
<feature type="compositionally biased region" description="Gly residues" evidence="1">
    <location>
        <begin position="438"/>
        <end position="448"/>
    </location>
</feature>
<evidence type="ECO:0000259" key="2">
    <source>
        <dbReference type="Pfam" id="PF14240"/>
    </source>
</evidence>
<dbReference type="InterPro" id="IPR025924">
    <property type="entry name" value="YHYH_dom"/>
</dbReference>
<dbReference type="Pfam" id="PF01161">
    <property type="entry name" value="PBP"/>
    <property type="match status" value="1"/>
</dbReference>
<name>A0A6J6V4B5_9ZZZZ</name>
<dbReference type="CDD" id="cd00865">
    <property type="entry name" value="PEBP_bact_arch"/>
    <property type="match status" value="1"/>
</dbReference>
<feature type="compositionally biased region" description="Low complexity" evidence="1">
    <location>
        <begin position="350"/>
        <end position="367"/>
    </location>
</feature>
<dbReference type="AlphaFoldDB" id="A0A6J6V4B5"/>
<dbReference type="Pfam" id="PF14240">
    <property type="entry name" value="YHYH"/>
    <property type="match status" value="1"/>
</dbReference>
<gene>
    <name evidence="3" type="ORF">UFOPK2894_00339</name>
</gene>
<reference evidence="3" key="1">
    <citation type="submission" date="2020-05" db="EMBL/GenBank/DDBJ databases">
        <authorList>
            <person name="Chiriac C."/>
            <person name="Salcher M."/>
            <person name="Ghai R."/>
            <person name="Kavagutti S V."/>
        </authorList>
    </citation>
    <scope>NUCLEOTIDE SEQUENCE</scope>
</reference>
<protein>
    <submittedName>
        <fullName evidence="3">Unannotated protein</fullName>
    </submittedName>
</protein>
<sequence>MKRLIIDRSRAGTAGLIALVLGTALIQFSLGAVPSSAATTATKALCGTRALPFEKFAPDVAVICDETYMYVSSNGVASHSMMVGITGWNQQVPLPMLVSSSLAQMWRFPLKPVAAASEIATTGVGGTGIMLNGISNFNATKPAPNSTGSVYSASADPKLQGELDTCAGHAGRGDDYHYHAEPSCLISVLGSESALAGYQLDGYPIYGSKEPSGSSATALDKCQGHDSGDGRGYHYHFTTAAPYSPMCFHGQVPSDVSTTGQPSAGPARSAGEPVQVVITGMTFNLTGTSKLEYTYQGKAGSVSYTPTTTACWSFVYVNPPPGSPGSGTSSACRRTDNVPVPSASMAPAMTPGSTTGSSTGQNTTASAANTTAPVKAAVVYKNVSITKVKCSKGKVTKTLTATKCPSGYKLLSKKTTVTKVPVPPALPPAQSTVPTSGTQGGAQGGTQGGTEKFESVVKSSNGVFLLKSTSAVDEGTLPSTYTCDGKSLSPQFSWSGTPSGTKSYALIMHTIPGPARPGETAAAVSYSWVLYNIAGSITSIGEGATDVGTAGVQSHGPGTYGAPCSQGSGAKQYTFTVYALSSTISLDAKSATGDAVRSAIKSITLASAAMNAKASRG</sequence>
<feature type="region of interest" description="Disordered" evidence="1">
    <location>
        <begin position="323"/>
        <end position="367"/>
    </location>
</feature>
<proteinExistence type="predicted"/>
<organism evidence="3">
    <name type="scientific">freshwater metagenome</name>
    <dbReference type="NCBI Taxonomy" id="449393"/>
    <lineage>
        <taxon>unclassified sequences</taxon>
        <taxon>metagenomes</taxon>
        <taxon>ecological metagenomes</taxon>
    </lineage>
</organism>
<dbReference type="InterPro" id="IPR005247">
    <property type="entry name" value="YbhB_YbcL/LppC-like"/>
</dbReference>